<dbReference type="RefSeq" id="WP_106057622.1">
    <property type="nucleotide sequence ID" value="NZ_CP027228.1"/>
</dbReference>
<dbReference type="EMBL" id="CP027228">
    <property type="protein sequence ID" value="AVM48567.1"/>
    <property type="molecule type" value="Genomic_DNA"/>
</dbReference>
<protein>
    <submittedName>
        <fullName evidence="1">Uncharacterized protein</fullName>
    </submittedName>
</protein>
<keyword evidence="2" id="KW-1185">Reference proteome</keyword>
<evidence type="ECO:0000313" key="2">
    <source>
        <dbReference type="Proteomes" id="UP000237883"/>
    </source>
</evidence>
<sequence length="117" mass="13202">MEGLCKNCGQMHLVSAETQEEADRIASESCDCENEAKWHRMMEENVEMLCGEQSRDLNFIPLDDTSLRYVKTTCELIHAGFISNAKFSAANSEIKINGVLGKVDIKRTKKQTNQMTI</sequence>
<dbReference type="Proteomes" id="UP000237883">
    <property type="component" value="Chromosome"/>
</dbReference>
<evidence type="ECO:0000313" key="1">
    <source>
        <dbReference type="EMBL" id="AVM48567.1"/>
    </source>
</evidence>
<dbReference type="KEGG" id="mdv:C5Q96_06785"/>
<dbReference type="AlphaFoldDB" id="A0A2S0L5K7"/>
<organism evidence="1 2">
    <name type="scientific">Mogibacterium diversum</name>
    <dbReference type="NCBI Taxonomy" id="114527"/>
    <lineage>
        <taxon>Bacteria</taxon>
        <taxon>Bacillati</taxon>
        <taxon>Bacillota</taxon>
        <taxon>Clostridia</taxon>
        <taxon>Peptostreptococcales</taxon>
        <taxon>Anaerovoracaceae</taxon>
        <taxon>Mogibacterium</taxon>
    </lineage>
</organism>
<reference evidence="2" key="1">
    <citation type="submission" date="2018-02" db="EMBL/GenBank/DDBJ databases">
        <authorList>
            <person name="Holder M.E."/>
            <person name="Ajami N.J."/>
            <person name="Petrosino J.F."/>
        </authorList>
    </citation>
    <scope>NUCLEOTIDE SEQUENCE [LARGE SCALE GENOMIC DNA]</scope>
    <source>
        <strain evidence="2">CCUG 47132</strain>
    </source>
</reference>
<dbReference type="OrthoDB" id="2097957at2"/>
<dbReference type="GeneID" id="78391967"/>
<gene>
    <name evidence="1" type="ORF">C5Q96_06785</name>
</gene>
<proteinExistence type="predicted"/>
<name>A0A2S0L5K7_9FIRM</name>
<accession>A0A2S0L5K7</accession>